<dbReference type="CDD" id="cd01174">
    <property type="entry name" value="ribokinase"/>
    <property type="match status" value="1"/>
</dbReference>
<dbReference type="Proteomes" id="UP000431901">
    <property type="component" value="Unassembled WGS sequence"/>
</dbReference>
<feature type="binding site" evidence="12">
    <location>
        <position position="239"/>
    </location>
    <ligand>
        <name>K(+)</name>
        <dbReference type="ChEBI" id="CHEBI:29103"/>
    </ligand>
</feature>
<name>A0A6I4WET0_9ACTN</name>
<dbReference type="Pfam" id="PF00294">
    <property type="entry name" value="PfkB"/>
    <property type="match status" value="1"/>
</dbReference>
<keyword evidence="4 12" id="KW-0808">Transferase</keyword>
<feature type="binding site" evidence="12">
    <location>
        <begin position="213"/>
        <end position="218"/>
    </location>
    <ligand>
        <name>ATP</name>
        <dbReference type="ChEBI" id="CHEBI:30616"/>
    </ligand>
</feature>
<dbReference type="PANTHER" id="PTHR10584">
    <property type="entry name" value="SUGAR KINASE"/>
    <property type="match status" value="1"/>
</dbReference>
<dbReference type="PRINTS" id="PR00990">
    <property type="entry name" value="RIBOKINASE"/>
</dbReference>
<comment type="catalytic activity">
    <reaction evidence="12">
        <text>D-ribose + ATP = D-ribose 5-phosphate + ADP + H(+)</text>
        <dbReference type="Rhea" id="RHEA:13697"/>
        <dbReference type="ChEBI" id="CHEBI:15378"/>
        <dbReference type="ChEBI" id="CHEBI:30616"/>
        <dbReference type="ChEBI" id="CHEBI:47013"/>
        <dbReference type="ChEBI" id="CHEBI:78346"/>
        <dbReference type="ChEBI" id="CHEBI:456216"/>
        <dbReference type="EC" id="2.7.1.15"/>
    </reaction>
</comment>
<feature type="binding site" evidence="12">
    <location>
        <position position="241"/>
    </location>
    <ligand>
        <name>K(+)</name>
        <dbReference type="ChEBI" id="CHEBI:29103"/>
    </ligand>
</feature>
<protein>
    <recommendedName>
        <fullName evidence="3 12">Ribokinase</fullName>
        <shortName evidence="12">RK</shortName>
        <ecNumber evidence="2 12">2.7.1.15</ecNumber>
    </recommendedName>
</protein>
<keyword evidence="16" id="KW-1185">Reference proteome</keyword>
<keyword evidence="5 12" id="KW-0479">Metal-binding</keyword>
<comment type="pathway">
    <text evidence="12">Carbohydrate metabolism; D-ribose degradation; D-ribose 5-phosphate from beta-D-ribopyranose: step 2/2.</text>
</comment>
<feature type="binding site" evidence="12">
    <location>
        <position position="280"/>
    </location>
    <ligand>
        <name>K(+)</name>
        <dbReference type="ChEBI" id="CHEBI:29103"/>
    </ligand>
</feature>
<keyword evidence="7 12" id="KW-0418">Kinase</keyword>
<keyword evidence="11 12" id="KW-0119">Carbohydrate metabolism</keyword>
<dbReference type="InterPro" id="IPR002173">
    <property type="entry name" value="Carboh/pur_kinase_PfkB_CS"/>
</dbReference>
<dbReference type="InterPro" id="IPR002139">
    <property type="entry name" value="Ribo/fructo_kinase"/>
</dbReference>
<comment type="cofactor">
    <cofactor evidence="12">
        <name>Mg(2+)</name>
        <dbReference type="ChEBI" id="CHEBI:18420"/>
    </cofactor>
    <text evidence="12">Requires a divalent cation, most likely magnesium in vivo, as an electrophilic catalyst to aid phosphoryl group transfer. It is the chelate of the metal and the nucleotide that is the actual substrate.</text>
</comment>
<keyword evidence="12" id="KW-0963">Cytoplasm</keyword>
<evidence type="ECO:0000256" key="5">
    <source>
        <dbReference type="ARBA" id="ARBA00022723"/>
    </source>
</evidence>
<keyword evidence="10 12" id="KW-0630">Potassium</keyword>
<dbReference type="GO" id="GO:0004747">
    <property type="term" value="F:ribokinase activity"/>
    <property type="evidence" value="ECO:0007669"/>
    <property type="project" value="UniProtKB-UniRule"/>
</dbReference>
<keyword evidence="9 12" id="KW-0460">Magnesium</keyword>
<dbReference type="GO" id="GO:0046872">
    <property type="term" value="F:metal ion binding"/>
    <property type="evidence" value="ECO:0007669"/>
    <property type="project" value="UniProtKB-KW"/>
</dbReference>
<feature type="region of interest" description="Disordered" evidence="13">
    <location>
        <begin position="282"/>
        <end position="302"/>
    </location>
</feature>
<comment type="caution">
    <text evidence="12">Lacks conserved residue(s) required for the propagation of feature annotation.</text>
</comment>
<evidence type="ECO:0000256" key="7">
    <source>
        <dbReference type="ARBA" id="ARBA00022777"/>
    </source>
</evidence>
<proteinExistence type="inferred from homology"/>
<dbReference type="GO" id="GO:0019303">
    <property type="term" value="P:D-ribose catabolic process"/>
    <property type="evidence" value="ECO:0007669"/>
    <property type="project" value="UniProtKB-UniRule"/>
</dbReference>
<feature type="binding site" evidence="12">
    <location>
        <begin position="37"/>
        <end position="41"/>
    </location>
    <ligand>
        <name>substrate</name>
    </ligand>
</feature>
<gene>
    <name evidence="12" type="primary">rbsK</name>
    <name evidence="15" type="ORF">GQ466_30355</name>
</gene>
<dbReference type="GO" id="GO:0005829">
    <property type="term" value="C:cytosol"/>
    <property type="evidence" value="ECO:0007669"/>
    <property type="project" value="TreeGrafter"/>
</dbReference>
<organism evidence="15 16">
    <name type="scientific">Actinomadura rayongensis</name>
    <dbReference type="NCBI Taxonomy" id="1429076"/>
    <lineage>
        <taxon>Bacteria</taxon>
        <taxon>Bacillati</taxon>
        <taxon>Actinomycetota</taxon>
        <taxon>Actinomycetes</taxon>
        <taxon>Streptosporangiales</taxon>
        <taxon>Thermomonosporaceae</taxon>
        <taxon>Actinomadura</taxon>
    </lineage>
</organism>
<feature type="binding site" evidence="12">
    <location>
        <position position="178"/>
    </location>
    <ligand>
        <name>ATP</name>
        <dbReference type="ChEBI" id="CHEBI:30616"/>
    </ligand>
</feature>
<evidence type="ECO:0000256" key="10">
    <source>
        <dbReference type="ARBA" id="ARBA00022958"/>
    </source>
</evidence>
<comment type="similarity">
    <text evidence="1">Belongs to the carbohydrate kinase pfkB family.</text>
</comment>
<evidence type="ECO:0000256" key="9">
    <source>
        <dbReference type="ARBA" id="ARBA00022842"/>
    </source>
</evidence>
<dbReference type="SUPFAM" id="SSF53613">
    <property type="entry name" value="Ribokinase-like"/>
    <property type="match status" value="1"/>
</dbReference>
<feature type="binding site" evidence="12">
    <location>
        <position position="284"/>
    </location>
    <ligand>
        <name>K(+)</name>
        <dbReference type="ChEBI" id="CHEBI:29103"/>
    </ligand>
</feature>
<dbReference type="PROSITE" id="PS00584">
    <property type="entry name" value="PFKB_KINASES_2"/>
    <property type="match status" value="1"/>
</dbReference>
<comment type="caution">
    <text evidence="15">The sequence shown here is derived from an EMBL/GenBank/DDBJ whole genome shotgun (WGS) entry which is preliminary data.</text>
</comment>
<dbReference type="PANTHER" id="PTHR10584:SF166">
    <property type="entry name" value="RIBOKINASE"/>
    <property type="match status" value="1"/>
</dbReference>
<feature type="binding site" evidence="12">
    <location>
        <position position="245"/>
    </location>
    <ligand>
        <name>substrate</name>
    </ligand>
</feature>
<evidence type="ECO:0000256" key="1">
    <source>
        <dbReference type="ARBA" id="ARBA00005380"/>
    </source>
</evidence>
<evidence type="ECO:0000256" key="13">
    <source>
        <dbReference type="SAM" id="MobiDB-lite"/>
    </source>
</evidence>
<reference evidence="15 16" key="1">
    <citation type="submission" date="2019-12" db="EMBL/GenBank/DDBJ databases">
        <title>Nocardia macrotermitis sp. nov. and Nocardia aurantia sp. nov., isolated from the gut of the fungus growing-termite Macrotermes natalensis.</title>
        <authorList>
            <person name="Christine B."/>
            <person name="Rene B."/>
        </authorList>
    </citation>
    <scope>NUCLEOTIDE SEQUENCE [LARGE SCALE GENOMIC DNA]</scope>
    <source>
        <strain evidence="15 16">DSM 102126</strain>
    </source>
</reference>
<comment type="similarity">
    <text evidence="12">Belongs to the carbohydrate kinase PfkB family. Ribokinase subfamily.</text>
</comment>
<keyword evidence="8 12" id="KW-0067">ATP-binding</keyword>
<evidence type="ECO:0000256" key="12">
    <source>
        <dbReference type="HAMAP-Rule" id="MF_01987"/>
    </source>
</evidence>
<evidence type="ECO:0000256" key="3">
    <source>
        <dbReference type="ARBA" id="ARBA00016943"/>
    </source>
</evidence>
<dbReference type="AlphaFoldDB" id="A0A6I4WET0"/>
<dbReference type="RefSeq" id="WP_161106519.1">
    <property type="nucleotide sequence ID" value="NZ_JBHLYI010000019.1"/>
</dbReference>
<dbReference type="EC" id="2.7.1.15" evidence="2 12"/>
<dbReference type="EMBL" id="WUTW01000013">
    <property type="protein sequence ID" value="MXQ68328.1"/>
    <property type="molecule type" value="Genomic_DNA"/>
</dbReference>
<evidence type="ECO:0000259" key="14">
    <source>
        <dbReference type="Pfam" id="PF00294"/>
    </source>
</evidence>
<feature type="binding site" evidence="12">
    <location>
        <position position="275"/>
    </location>
    <ligand>
        <name>K(+)</name>
        <dbReference type="ChEBI" id="CHEBI:29103"/>
    </ligand>
</feature>
<accession>A0A6I4WET0</accession>
<dbReference type="UniPathway" id="UPA00916">
    <property type="reaction ID" value="UER00889"/>
</dbReference>
<dbReference type="OrthoDB" id="9775849at2"/>
<dbReference type="InterPro" id="IPR011611">
    <property type="entry name" value="PfkB_dom"/>
</dbReference>
<keyword evidence="6 12" id="KW-0547">Nucleotide-binding</keyword>
<feature type="binding site" evidence="12">
    <location>
        <begin position="9"/>
        <end position="11"/>
    </location>
    <ligand>
        <name>substrate</name>
    </ligand>
</feature>
<evidence type="ECO:0000313" key="15">
    <source>
        <dbReference type="EMBL" id="MXQ68328.1"/>
    </source>
</evidence>
<feature type="binding site" evidence="12">
    <location>
        <begin position="244"/>
        <end position="245"/>
    </location>
    <ligand>
        <name>ATP</name>
        <dbReference type="ChEBI" id="CHEBI:30616"/>
    </ligand>
</feature>
<evidence type="ECO:0000313" key="16">
    <source>
        <dbReference type="Proteomes" id="UP000431901"/>
    </source>
</evidence>
<feature type="binding site" evidence="12">
    <location>
        <position position="278"/>
    </location>
    <ligand>
        <name>K(+)</name>
        <dbReference type="ChEBI" id="CHEBI:29103"/>
    </ligand>
</feature>
<evidence type="ECO:0000256" key="11">
    <source>
        <dbReference type="ARBA" id="ARBA00023277"/>
    </source>
</evidence>
<dbReference type="HAMAP" id="MF_01987">
    <property type="entry name" value="Ribokinase"/>
    <property type="match status" value="1"/>
</dbReference>
<sequence>MIAVVGSLNQDLTVAVRRLPAPGETVPGGPPVARPGGKGANQAVAAARAGGTVTMIGRVGDDPEGTAMIASLRAEGVDTAHVRLTAGVPTGRALITVDEHGENSIVVSPGANGSVTALDVEAAAPVLRRADVTLFQREVPDAAGRTAARLSGGLILYNPAPADVTGDIPPGTDLVIPNRVELATLARTPVPATLDQVVAAARRLTHRADFVVTLGGDGVLLIDAASHLHLPAFPIVPIDTTAAGDTFCGALAVALAEGRDLRAAARWAAAAAALSTTRRGALSSSPSRAEIETLARSRATRR</sequence>
<feature type="binding site" evidence="12">
    <location>
        <position position="138"/>
    </location>
    <ligand>
        <name>substrate</name>
    </ligand>
</feature>
<evidence type="ECO:0000256" key="4">
    <source>
        <dbReference type="ARBA" id="ARBA00022679"/>
    </source>
</evidence>
<feature type="domain" description="Carbohydrate kinase PfkB" evidence="14">
    <location>
        <begin position="2"/>
        <end position="287"/>
    </location>
</feature>
<comment type="activity regulation">
    <text evidence="12">Activated by a monovalent cation that binds near, but not in, the active site. The most likely occupant of the site in vivo is potassium. Ion binding induces a conformational change that may alter substrate affinity.</text>
</comment>
<dbReference type="InterPro" id="IPR029056">
    <property type="entry name" value="Ribokinase-like"/>
</dbReference>
<feature type="active site" description="Proton acceptor" evidence="12">
    <location>
        <position position="245"/>
    </location>
</feature>
<comment type="subcellular location">
    <subcellularLocation>
        <location evidence="12">Cytoplasm</location>
    </subcellularLocation>
</comment>
<evidence type="ECO:0000256" key="8">
    <source>
        <dbReference type="ARBA" id="ARBA00022840"/>
    </source>
</evidence>
<comment type="function">
    <text evidence="12">Catalyzes the phosphorylation of ribose at O-5 in a reaction requiring ATP and magnesium. The resulting D-ribose-5-phosphate can then be used either for sythesis of nucleotides, histidine, and tryptophan, or as a component of the pentose phosphate pathway.</text>
</comment>
<evidence type="ECO:0000256" key="6">
    <source>
        <dbReference type="ARBA" id="ARBA00022741"/>
    </source>
</evidence>
<dbReference type="InterPro" id="IPR011877">
    <property type="entry name" value="Ribokinase"/>
</dbReference>
<dbReference type="GO" id="GO:0005524">
    <property type="term" value="F:ATP binding"/>
    <property type="evidence" value="ECO:0007669"/>
    <property type="project" value="UniProtKB-UniRule"/>
</dbReference>
<evidence type="ECO:0000256" key="2">
    <source>
        <dbReference type="ARBA" id="ARBA00012035"/>
    </source>
</evidence>
<comment type="subunit">
    <text evidence="12">Homodimer.</text>
</comment>
<dbReference type="Gene3D" id="3.40.1190.20">
    <property type="match status" value="1"/>
</dbReference>